<dbReference type="Pfam" id="PF02082">
    <property type="entry name" value="Rrf2"/>
    <property type="match status" value="1"/>
</dbReference>
<dbReference type="AlphaFoldDB" id="A0A0R1HIR3"/>
<organism evidence="1 2">
    <name type="scientific">Dellaglioa algida DSM 15638</name>
    <dbReference type="NCBI Taxonomy" id="1423719"/>
    <lineage>
        <taxon>Bacteria</taxon>
        <taxon>Bacillati</taxon>
        <taxon>Bacillota</taxon>
        <taxon>Bacilli</taxon>
        <taxon>Lactobacillales</taxon>
        <taxon>Lactobacillaceae</taxon>
        <taxon>Dellaglioa</taxon>
    </lineage>
</organism>
<keyword evidence="2" id="KW-1185">Reference proteome</keyword>
<name>A0A0R1HIR3_9LACO</name>
<dbReference type="InterPro" id="IPR036388">
    <property type="entry name" value="WH-like_DNA-bd_sf"/>
</dbReference>
<dbReference type="InterPro" id="IPR036390">
    <property type="entry name" value="WH_DNA-bd_sf"/>
</dbReference>
<dbReference type="Gene3D" id="1.10.10.10">
    <property type="entry name" value="Winged helix-like DNA-binding domain superfamily/Winged helix DNA-binding domain"/>
    <property type="match status" value="1"/>
</dbReference>
<dbReference type="STRING" id="1423719.FC66_GL000149"/>
<reference evidence="1 2" key="1">
    <citation type="journal article" date="2015" name="Genome Announc.">
        <title>Expanding the biotechnology potential of lactobacilli through comparative genomics of 213 strains and associated genera.</title>
        <authorList>
            <person name="Sun Z."/>
            <person name="Harris H.M."/>
            <person name="McCann A."/>
            <person name="Guo C."/>
            <person name="Argimon S."/>
            <person name="Zhang W."/>
            <person name="Yang X."/>
            <person name="Jeffery I.B."/>
            <person name="Cooney J.C."/>
            <person name="Kagawa T.F."/>
            <person name="Liu W."/>
            <person name="Song Y."/>
            <person name="Salvetti E."/>
            <person name="Wrobel A."/>
            <person name="Rasinkangas P."/>
            <person name="Parkhill J."/>
            <person name="Rea M.C."/>
            <person name="O'Sullivan O."/>
            <person name="Ritari J."/>
            <person name="Douillard F.P."/>
            <person name="Paul Ross R."/>
            <person name="Yang R."/>
            <person name="Briner A.E."/>
            <person name="Felis G.E."/>
            <person name="de Vos W.M."/>
            <person name="Barrangou R."/>
            <person name="Klaenhammer T.R."/>
            <person name="Caufield P.W."/>
            <person name="Cui Y."/>
            <person name="Zhang H."/>
            <person name="O'Toole P.W."/>
        </authorList>
    </citation>
    <scope>NUCLEOTIDE SEQUENCE [LARGE SCALE GENOMIC DNA]</scope>
    <source>
        <strain evidence="1 2">DSM 15638</strain>
    </source>
</reference>
<dbReference type="RefSeq" id="WP_057973470.1">
    <property type="nucleotide sequence ID" value="NZ_AZDI01000001.1"/>
</dbReference>
<dbReference type="EMBL" id="AZDI01000001">
    <property type="protein sequence ID" value="KRK46526.1"/>
    <property type="molecule type" value="Genomic_DNA"/>
</dbReference>
<evidence type="ECO:0000313" key="1">
    <source>
        <dbReference type="EMBL" id="KRK46526.1"/>
    </source>
</evidence>
<dbReference type="PANTHER" id="PTHR33221">
    <property type="entry name" value="WINGED HELIX-TURN-HELIX TRANSCRIPTIONAL REGULATOR, RRF2 FAMILY"/>
    <property type="match status" value="1"/>
</dbReference>
<sequence>MKYSVQFSDAIHILAYIEMSKGTKHLSSQNIAESVETNPSNIRKIMSHLKKSNLIITANGQAGAVLAKSPEEISLLDIYKSIEGENHLIQVDPKTNPACFVGGNIQDVLSEQYALLQESIEKKMDQITLSSIIQQIAASEIDRRPENSEIMIPFI</sequence>
<comment type="caution">
    <text evidence="1">The sequence shown here is derived from an EMBL/GenBank/DDBJ whole genome shotgun (WGS) entry which is preliminary data.</text>
</comment>
<dbReference type="SUPFAM" id="SSF46785">
    <property type="entry name" value="Winged helix' DNA-binding domain"/>
    <property type="match status" value="1"/>
</dbReference>
<proteinExistence type="predicted"/>
<dbReference type="PATRIC" id="fig|1423719.4.peg.151"/>
<dbReference type="PROSITE" id="PS51197">
    <property type="entry name" value="HTH_RRF2_2"/>
    <property type="match status" value="1"/>
</dbReference>
<dbReference type="GO" id="GO:0005829">
    <property type="term" value="C:cytosol"/>
    <property type="evidence" value="ECO:0007669"/>
    <property type="project" value="TreeGrafter"/>
</dbReference>
<accession>A0A0R1HIR3</accession>
<dbReference type="Proteomes" id="UP000051450">
    <property type="component" value="Unassembled WGS sequence"/>
</dbReference>
<evidence type="ECO:0000313" key="2">
    <source>
        <dbReference type="Proteomes" id="UP000051450"/>
    </source>
</evidence>
<dbReference type="PANTHER" id="PTHR33221:SF15">
    <property type="entry name" value="HTH-TYPE TRANSCRIPTIONAL REGULATOR YWGB-RELATED"/>
    <property type="match status" value="1"/>
</dbReference>
<gene>
    <name evidence="1" type="ORF">FC66_GL000149</name>
</gene>
<dbReference type="OrthoDB" id="213028at2"/>
<dbReference type="GO" id="GO:0003700">
    <property type="term" value="F:DNA-binding transcription factor activity"/>
    <property type="evidence" value="ECO:0007669"/>
    <property type="project" value="TreeGrafter"/>
</dbReference>
<protein>
    <submittedName>
        <fullName evidence="1">Transcription regulator</fullName>
    </submittedName>
</protein>
<dbReference type="InterPro" id="IPR000944">
    <property type="entry name" value="Tscrpt_reg_Rrf2"/>
</dbReference>